<sequence length="289" mass="31272">MRLRTLMSSVALAALVATGSVVAPAAAGGASAADPATPSSVTITVRDVKNKAGTYTLKRWATVDVKVPLPASPDPMPNLPLFWDVTVVASGGPSCLGPGGLTARRPYEVLYRNETHATGGGSWTIDLPVQNVKGANPGYLRNGTCTLTATLDVYRNADHPAGGLNSIIEAKTTYNIRSATKVTRPKASRTKVTKNKKVTLSGRATYVRADARYHYKHRSLKKGTRLVLQQKVKGWSKWRNVKTVKVGAGGKWKTKVKVRKTTSYRVVTKQTSTLYRDVSKARTVKVVRR</sequence>
<feature type="chain" id="PRO_5039707228" evidence="1">
    <location>
        <begin position="26"/>
        <end position="289"/>
    </location>
</feature>
<dbReference type="EMBL" id="FONZ01000001">
    <property type="protein sequence ID" value="SFE84012.1"/>
    <property type="molecule type" value="Genomic_DNA"/>
</dbReference>
<accession>A0A1I2DTM7</accession>
<dbReference type="RefSeq" id="WP_093375117.1">
    <property type="nucleotide sequence ID" value="NZ_BNAN01000001.1"/>
</dbReference>
<organism evidence="2 3">
    <name type="scientific">Flavimobilis marinus</name>
    <dbReference type="NCBI Taxonomy" id="285351"/>
    <lineage>
        <taxon>Bacteria</taxon>
        <taxon>Bacillati</taxon>
        <taxon>Actinomycetota</taxon>
        <taxon>Actinomycetes</taxon>
        <taxon>Micrococcales</taxon>
        <taxon>Jonesiaceae</taxon>
        <taxon>Flavimobilis</taxon>
    </lineage>
</organism>
<reference evidence="3" key="1">
    <citation type="submission" date="2016-10" db="EMBL/GenBank/DDBJ databases">
        <authorList>
            <person name="Varghese N."/>
            <person name="Submissions S."/>
        </authorList>
    </citation>
    <scope>NUCLEOTIDE SEQUENCE [LARGE SCALE GENOMIC DNA]</scope>
    <source>
        <strain evidence="3">DSM 19083</strain>
    </source>
</reference>
<gene>
    <name evidence="2" type="ORF">SAMN04488035_0731</name>
</gene>
<dbReference type="OrthoDB" id="3447380at2"/>
<keyword evidence="1" id="KW-0732">Signal</keyword>
<evidence type="ECO:0000256" key="1">
    <source>
        <dbReference type="SAM" id="SignalP"/>
    </source>
</evidence>
<name>A0A1I2DTM7_9MICO</name>
<proteinExistence type="predicted"/>
<dbReference type="AlphaFoldDB" id="A0A1I2DTM7"/>
<protein>
    <submittedName>
        <fullName evidence="2">Uncharacterized protein</fullName>
    </submittedName>
</protein>
<dbReference type="Proteomes" id="UP000198520">
    <property type="component" value="Unassembled WGS sequence"/>
</dbReference>
<feature type="signal peptide" evidence="1">
    <location>
        <begin position="1"/>
        <end position="25"/>
    </location>
</feature>
<evidence type="ECO:0000313" key="2">
    <source>
        <dbReference type="EMBL" id="SFE84012.1"/>
    </source>
</evidence>
<keyword evidence="3" id="KW-1185">Reference proteome</keyword>
<evidence type="ECO:0000313" key="3">
    <source>
        <dbReference type="Proteomes" id="UP000198520"/>
    </source>
</evidence>